<keyword evidence="1" id="KW-0238">DNA-binding</keyword>
<dbReference type="GO" id="GO:0003677">
    <property type="term" value="F:DNA binding"/>
    <property type="evidence" value="ECO:0007669"/>
    <property type="project" value="UniProtKB-KW"/>
</dbReference>
<dbReference type="SUPFAM" id="SSF47413">
    <property type="entry name" value="lambda repressor-like DNA-binding domains"/>
    <property type="match status" value="1"/>
</dbReference>
<feature type="domain" description="HTH cro/C1-type" evidence="2">
    <location>
        <begin position="5"/>
        <end position="59"/>
    </location>
</feature>
<dbReference type="EMBL" id="AP023321">
    <property type="protein sequence ID" value="BCI60277.1"/>
    <property type="molecule type" value="Genomic_DNA"/>
</dbReference>
<keyword evidence="4" id="KW-1185">Reference proteome</keyword>
<dbReference type="KEGG" id="sman:C12CBH8_09160"/>
<dbReference type="Proteomes" id="UP000593890">
    <property type="component" value="Chromosome"/>
</dbReference>
<reference evidence="4" key="1">
    <citation type="submission" date="2020-07" db="EMBL/GenBank/DDBJ databases">
        <title>Complete genome sequencing of Clostridia bacterium strain 12CBH8.</title>
        <authorList>
            <person name="Sakamoto M."/>
            <person name="Murakami T."/>
            <person name="Mori H."/>
        </authorList>
    </citation>
    <scope>NUCLEOTIDE SEQUENCE [LARGE SCALE GENOMIC DNA]</scope>
    <source>
        <strain evidence="4">12CBH8</strain>
    </source>
</reference>
<evidence type="ECO:0000313" key="4">
    <source>
        <dbReference type="Proteomes" id="UP000593890"/>
    </source>
</evidence>
<dbReference type="InterPro" id="IPR010982">
    <property type="entry name" value="Lambda_DNA-bd_dom_sf"/>
</dbReference>
<accession>A0A7I8D0I2</accession>
<dbReference type="SMART" id="SM00530">
    <property type="entry name" value="HTH_XRE"/>
    <property type="match status" value="1"/>
</dbReference>
<evidence type="ECO:0000256" key="1">
    <source>
        <dbReference type="ARBA" id="ARBA00023125"/>
    </source>
</evidence>
<dbReference type="InterPro" id="IPR001387">
    <property type="entry name" value="Cro/C1-type_HTH"/>
</dbReference>
<proteinExistence type="predicted"/>
<dbReference type="PROSITE" id="PS50943">
    <property type="entry name" value="HTH_CROC1"/>
    <property type="match status" value="1"/>
</dbReference>
<sequence length="69" mass="7965">MRKTLKELRKESGFTQGYVANALEVDQTTVSKWENGESLPRVETLLEIAKFYNVTLDMIELSKKSRSKK</sequence>
<dbReference type="RefSeq" id="WP_159461135.1">
    <property type="nucleotide sequence ID" value="NZ_AP023321.1"/>
</dbReference>
<gene>
    <name evidence="3" type="ORF">C12CBH8_09160</name>
</gene>
<evidence type="ECO:0000259" key="2">
    <source>
        <dbReference type="PROSITE" id="PS50943"/>
    </source>
</evidence>
<dbReference type="PANTHER" id="PTHR46558:SF4">
    <property type="entry name" value="DNA-BIDING PHAGE PROTEIN"/>
    <property type="match status" value="1"/>
</dbReference>
<dbReference type="CDD" id="cd00093">
    <property type="entry name" value="HTH_XRE"/>
    <property type="match status" value="1"/>
</dbReference>
<dbReference type="AlphaFoldDB" id="A0A7I8D0I2"/>
<protein>
    <recommendedName>
        <fullName evidence="2">HTH cro/C1-type domain-containing protein</fullName>
    </recommendedName>
</protein>
<dbReference type="PANTHER" id="PTHR46558">
    <property type="entry name" value="TRACRIPTIONAL REGULATORY PROTEIN-RELATED-RELATED"/>
    <property type="match status" value="1"/>
</dbReference>
<evidence type="ECO:0000313" key="3">
    <source>
        <dbReference type="EMBL" id="BCI60277.1"/>
    </source>
</evidence>
<dbReference type="Gene3D" id="1.10.260.40">
    <property type="entry name" value="lambda repressor-like DNA-binding domains"/>
    <property type="match status" value="1"/>
</dbReference>
<name>A0A7I8D0I2_9FIRM</name>
<dbReference type="Pfam" id="PF01381">
    <property type="entry name" value="HTH_3"/>
    <property type="match status" value="1"/>
</dbReference>
<organism evidence="3 4">
    <name type="scientific">Solibaculum mannosilyticum</name>
    <dbReference type="NCBI Taxonomy" id="2780922"/>
    <lineage>
        <taxon>Bacteria</taxon>
        <taxon>Bacillati</taxon>
        <taxon>Bacillota</taxon>
        <taxon>Clostridia</taxon>
        <taxon>Eubacteriales</taxon>
        <taxon>Oscillospiraceae</taxon>
        <taxon>Solibaculum</taxon>
    </lineage>
</organism>